<protein>
    <recommendedName>
        <fullName evidence="5">DUF680 domain-containing protein</fullName>
    </recommendedName>
</protein>
<evidence type="ECO:0008006" key="5">
    <source>
        <dbReference type="Google" id="ProtNLM"/>
    </source>
</evidence>
<evidence type="ECO:0000256" key="1">
    <source>
        <dbReference type="SAM" id="MobiDB-lite"/>
    </source>
</evidence>
<evidence type="ECO:0000313" key="3">
    <source>
        <dbReference type="EMBL" id="KAA2237528.1"/>
    </source>
</evidence>
<feature type="compositionally biased region" description="Low complexity" evidence="1">
    <location>
        <begin position="73"/>
        <end position="87"/>
    </location>
</feature>
<feature type="region of interest" description="Disordered" evidence="1">
    <location>
        <begin position="24"/>
        <end position="56"/>
    </location>
</feature>
<feature type="signal peptide" evidence="2">
    <location>
        <begin position="1"/>
        <end position="21"/>
    </location>
</feature>
<evidence type="ECO:0000313" key="4">
    <source>
        <dbReference type="Proteomes" id="UP000323142"/>
    </source>
</evidence>
<sequence>MKRVATLAAVILAGFSLPALAKPAHTHMPREQASAAAPAAATQSVSSEEYGAMEPSPVLSDLDRAMLAHDQNGEWGNNSDGGSNSNN</sequence>
<reference evidence="3 4" key="2">
    <citation type="submission" date="2019-09" db="EMBL/GenBank/DDBJ databases">
        <authorList>
            <person name="Jin C."/>
        </authorList>
    </citation>
    <scope>NUCLEOTIDE SEQUENCE [LARGE SCALE GENOMIC DNA]</scope>
    <source>
        <strain evidence="3 4">BN140002</strain>
    </source>
</reference>
<proteinExistence type="predicted"/>
<dbReference type="AlphaFoldDB" id="A0A5B2VFY1"/>
<organism evidence="3 4">
    <name type="scientific">Salinarimonas soli</name>
    <dbReference type="NCBI Taxonomy" id="1638099"/>
    <lineage>
        <taxon>Bacteria</taxon>
        <taxon>Pseudomonadati</taxon>
        <taxon>Pseudomonadota</taxon>
        <taxon>Alphaproteobacteria</taxon>
        <taxon>Hyphomicrobiales</taxon>
        <taxon>Salinarimonadaceae</taxon>
        <taxon>Salinarimonas</taxon>
    </lineage>
</organism>
<name>A0A5B2VFY1_9HYPH</name>
<feature type="region of interest" description="Disordered" evidence="1">
    <location>
        <begin position="68"/>
        <end position="87"/>
    </location>
</feature>
<dbReference type="Proteomes" id="UP000323142">
    <property type="component" value="Unassembled WGS sequence"/>
</dbReference>
<feature type="compositionally biased region" description="Low complexity" evidence="1">
    <location>
        <begin position="33"/>
        <end position="47"/>
    </location>
</feature>
<gene>
    <name evidence="3" type="ORF">F0L46_11115</name>
</gene>
<accession>A0A5B2VFY1</accession>
<dbReference type="RefSeq" id="WP_149817413.1">
    <property type="nucleotide sequence ID" value="NZ_VUOA01000019.1"/>
</dbReference>
<dbReference type="EMBL" id="VUOA01000019">
    <property type="protein sequence ID" value="KAA2237528.1"/>
    <property type="molecule type" value="Genomic_DNA"/>
</dbReference>
<reference evidence="3 4" key="1">
    <citation type="submission" date="2019-09" db="EMBL/GenBank/DDBJ databases">
        <title>Salinarimonas rosea gen. nov., sp. nov., a new member of the a-2 subgroup of the Proteobacteria.</title>
        <authorList>
            <person name="Liu J."/>
        </authorList>
    </citation>
    <scope>NUCLEOTIDE SEQUENCE [LARGE SCALE GENOMIC DNA]</scope>
    <source>
        <strain evidence="3 4">BN140002</strain>
    </source>
</reference>
<comment type="caution">
    <text evidence="3">The sequence shown here is derived from an EMBL/GenBank/DDBJ whole genome shotgun (WGS) entry which is preliminary data.</text>
</comment>
<feature type="chain" id="PRO_5023101392" description="DUF680 domain-containing protein" evidence="2">
    <location>
        <begin position="22"/>
        <end position="87"/>
    </location>
</feature>
<keyword evidence="4" id="KW-1185">Reference proteome</keyword>
<evidence type="ECO:0000256" key="2">
    <source>
        <dbReference type="SAM" id="SignalP"/>
    </source>
</evidence>
<keyword evidence="2" id="KW-0732">Signal</keyword>